<dbReference type="GO" id="GO:0005524">
    <property type="term" value="F:ATP binding"/>
    <property type="evidence" value="ECO:0007669"/>
    <property type="project" value="UniProtKB-KW"/>
</dbReference>
<dbReference type="Gene3D" id="3.40.50.300">
    <property type="entry name" value="P-loop containing nucleotide triphosphate hydrolases"/>
    <property type="match status" value="1"/>
</dbReference>
<evidence type="ECO:0000313" key="4">
    <source>
        <dbReference type="Proteomes" id="UP001162156"/>
    </source>
</evidence>
<dbReference type="Proteomes" id="UP001162156">
    <property type="component" value="Unassembled WGS sequence"/>
</dbReference>
<comment type="caution">
    <text evidence="3">The sequence shown here is derived from an EMBL/GenBank/DDBJ whole genome shotgun (WGS) entry which is preliminary data.</text>
</comment>
<dbReference type="PANTHER" id="PTHR10492:SF57">
    <property type="entry name" value="ATP-DEPENDENT DNA HELICASE"/>
    <property type="match status" value="1"/>
</dbReference>
<keyword evidence="1" id="KW-0233">DNA recombination</keyword>
<evidence type="ECO:0000313" key="3">
    <source>
        <dbReference type="EMBL" id="KAJ8931613.1"/>
    </source>
</evidence>
<proteinExistence type="inferred from homology"/>
<dbReference type="GO" id="GO:0006281">
    <property type="term" value="P:DNA repair"/>
    <property type="evidence" value="ECO:0007669"/>
    <property type="project" value="UniProtKB-KW"/>
</dbReference>
<keyword evidence="1" id="KW-0547">Nucleotide-binding</keyword>
<dbReference type="GO" id="GO:0016787">
    <property type="term" value="F:hydrolase activity"/>
    <property type="evidence" value="ECO:0007669"/>
    <property type="project" value="UniProtKB-KW"/>
</dbReference>
<name>A0AAV8WY18_9CUCU</name>
<dbReference type="Pfam" id="PF05970">
    <property type="entry name" value="PIF1"/>
    <property type="match status" value="1"/>
</dbReference>
<dbReference type="EC" id="5.6.2.3" evidence="1"/>
<accession>A0AAV8WY18</accession>
<dbReference type="InterPro" id="IPR027417">
    <property type="entry name" value="P-loop_NTPase"/>
</dbReference>
<dbReference type="AlphaFoldDB" id="A0AAV8WY18"/>
<dbReference type="PANTHER" id="PTHR10492">
    <property type="match status" value="1"/>
</dbReference>
<comment type="cofactor">
    <cofactor evidence="1">
        <name>Mg(2+)</name>
        <dbReference type="ChEBI" id="CHEBI:18420"/>
    </cofactor>
</comment>
<reference evidence="3" key="1">
    <citation type="journal article" date="2023" name="Insect Mol. Biol.">
        <title>Genome sequencing provides insights into the evolution of gene families encoding plant cell wall-degrading enzymes in longhorned beetles.</title>
        <authorList>
            <person name="Shin N.R."/>
            <person name="Okamura Y."/>
            <person name="Kirsch R."/>
            <person name="Pauchet Y."/>
        </authorList>
    </citation>
    <scope>NUCLEOTIDE SEQUENCE</scope>
    <source>
        <strain evidence="3">RBIC_L_NR</strain>
    </source>
</reference>
<dbReference type="GO" id="GO:0000723">
    <property type="term" value="P:telomere maintenance"/>
    <property type="evidence" value="ECO:0007669"/>
    <property type="project" value="InterPro"/>
</dbReference>
<evidence type="ECO:0000256" key="1">
    <source>
        <dbReference type="RuleBase" id="RU363044"/>
    </source>
</evidence>
<keyword evidence="4" id="KW-1185">Reference proteome</keyword>
<protein>
    <recommendedName>
        <fullName evidence="1">ATP-dependent DNA helicase</fullName>
        <ecNumber evidence="1">5.6.2.3</ecNumber>
    </recommendedName>
</protein>
<dbReference type="SUPFAM" id="SSF52540">
    <property type="entry name" value="P-loop containing nucleoside triphosphate hydrolases"/>
    <property type="match status" value="1"/>
</dbReference>
<sequence>MPIGVYLMDNNNDDNTNAASDAIDIEAEREEGERLRNLLNPEQARVFEAVMNAVHDPHAPNCLFLLDAAAGSGKSFLFQTLISVLRGEDTPLIAMAPTGLTASLLKGGRTLHSRFKIPLDVNETTTTGVSPTSTDGRLIAAAKLIITDEISMVNKTIFDLVERGLRGISTDNRPFANKAVIIAGDFRQTLPALLNANRQTIVDSCMKGSRNFHAFQRHDLQVNVRTRGDEQHFSAWLIELGNGMLPPL</sequence>
<organism evidence="3 4">
    <name type="scientific">Rhamnusium bicolor</name>
    <dbReference type="NCBI Taxonomy" id="1586634"/>
    <lineage>
        <taxon>Eukaryota</taxon>
        <taxon>Metazoa</taxon>
        <taxon>Ecdysozoa</taxon>
        <taxon>Arthropoda</taxon>
        <taxon>Hexapoda</taxon>
        <taxon>Insecta</taxon>
        <taxon>Pterygota</taxon>
        <taxon>Neoptera</taxon>
        <taxon>Endopterygota</taxon>
        <taxon>Coleoptera</taxon>
        <taxon>Polyphaga</taxon>
        <taxon>Cucujiformia</taxon>
        <taxon>Chrysomeloidea</taxon>
        <taxon>Cerambycidae</taxon>
        <taxon>Lepturinae</taxon>
        <taxon>Rhagiini</taxon>
        <taxon>Rhamnusium</taxon>
    </lineage>
</organism>
<dbReference type="GO" id="GO:0043139">
    <property type="term" value="F:5'-3' DNA helicase activity"/>
    <property type="evidence" value="ECO:0007669"/>
    <property type="project" value="UniProtKB-EC"/>
</dbReference>
<keyword evidence="1" id="KW-0347">Helicase</keyword>
<dbReference type="GO" id="GO:0006310">
    <property type="term" value="P:DNA recombination"/>
    <property type="evidence" value="ECO:0007669"/>
    <property type="project" value="UniProtKB-KW"/>
</dbReference>
<dbReference type="EMBL" id="JANEYF010004279">
    <property type="protein sequence ID" value="KAJ8931613.1"/>
    <property type="molecule type" value="Genomic_DNA"/>
</dbReference>
<comment type="similarity">
    <text evidence="1">Belongs to the helicase family.</text>
</comment>
<feature type="domain" description="DNA helicase Pif1-like DEAD-box helicase" evidence="2">
    <location>
        <begin position="39"/>
        <end position="245"/>
    </location>
</feature>
<keyword evidence="1" id="KW-0378">Hydrolase</keyword>
<evidence type="ECO:0000259" key="2">
    <source>
        <dbReference type="Pfam" id="PF05970"/>
    </source>
</evidence>
<keyword evidence="1" id="KW-0234">DNA repair</keyword>
<keyword evidence="1" id="KW-0227">DNA damage</keyword>
<dbReference type="InterPro" id="IPR010285">
    <property type="entry name" value="DNA_helicase_pif1-like_DEAD"/>
</dbReference>
<comment type="catalytic activity">
    <reaction evidence="1">
        <text>ATP + H2O = ADP + phosphate + H(+)</text>
        <dbReference type="Rhea" id="RHEA:13065"/>
        <dbReference type="ChEBI" id="CHEBI:15377"/>
        <dbReference type="ChEBI" id="CHEBI:15378"/>
        <dbReference type="ChEBI" id="CHEBI:30616"/>
        <dbReference type="ChEBI" id="CHEBI:43474"/>
        <dbReference type="ChEBI" id="CHEBI:456216"/>
        <dbReference type="EC" id="5.6.2.3"/>
    </reaction>
</comment>
<keyword evidence="1" id="KW-0067">ATP-binding</keyword>
<gene>
    <name evidence="3" type="ORF">NQ314_015445</name>
</gene>